<evidence type="ECO:0000313" key="4">
    <source>
        <dbReference type="Proteomes" id="UP000000305"/>
    </source>
</evidence>
<dbReference type="AlphaFoldDB" id="E9I6N8"/>
<keyword evidence="2" id="KW-1133">Transmembrane helix</keyword>
<dbReference type="EMBL" id="GL736596">
    <property type="protein sequence ID" value="EFX60342.1"/>
    <property type="molecule type" value="Genomic_DNA"/>
</dbReference>
<name>E9I6N8_DAPPU</name>
<dbReference type="Proteomes" id="UP000000305">
    <property type="component" value="Unassembled WGS sequence"/>
</dbReference>
<evidence type="ECO:0000256" key="1">
    <source>
        <dbReference type="SAM" id="MobiDB-lite"/>
    </source>
</evidence>
<dbReference type="HOGENOM" id="CLU_1067812_0_0_1"/>
<dbReference type="KEGG" id="dpx:DAPPUDRAFT_124509"/>
<keyword evidence="2" id="KW-0472">Membrane</keyword>
<feature type="transmembrane region" description="Helical" evidence="2">
    <location>
        <begin position="13"/>
        <end position="31"/>
    </location>
</feature>
<protein>
    <submittedName>
        <fullName evidence="3">Uncharacterized protein</fullName>
    </submittedName>
</protein>
<sequence>EELQNPYWWLPDLASLLIIVGVSFGSIYFYFASIENEINAREIEKQRLVQETALLEGDVEKFNSLNVKISALDSKKSSLQRITESKLVRYLPIILLENIQNLKPEGVWFSSVGFVEKSASQPAIPPPPSNVPDPSAVPGQRLEAKSGQNNPLTIEISGSARDNVLIAEFMMALKATQNQSFEKSDLRTQIFFSEIGISFSQVSTVSSSPAAVGAGDGASPPSTVSFKLQLNFREREPGKSEGANFSQFIEDFKRDGQAVMN</sequence>
<keyword evidence="2" id="KW-0812">Transmembrane</keyword>
<dbReference type="InParanoid" id="E9I6N8"/>
<evidence type="ECO:0000313" key="3">
    <source>
        <dbReference type="EMBL" id="EFX60342.1"/>
    </source>
</evidence>
<keyword evidence="4" id="KW-1185">Reference proteome</keyword>
<evidence type="ECO:0000256" key="2">
    <source>
        <dbReference type="SAM" id="Phobius"/>
    </source>
</evidence>
<reference evidence="3 4" key="1">
    <citation type="journal article" date="2011" name="Science">
        <title>The ecoresponsive genome of Daphnia pulex.</title>
        <authorList>
            <person name="Colbourne J.K."/>
            <person name="Pfrender M.E."/>
            <person name="Gilbert D."/>
            <person name="Thomas W.K."/>
            <person name="Tucker A."/>
            <person name="Oakley T.H."/>
            <person name="Tokishita S."/>
            <person name="Aerts A."/>
            <person name="Arnold G.J."/>
            <person name="Basu M.K."/>
            <person name="Bauer D.J."/>
            <person name="Caceres C.E."/>
            <person name="Carmel L."/>
            <person name="Casola C."/>
            <person name="Choi J.H."/>
            <person name="Detter J.C."/>
            <person name="Dong Q."/>
            <person name="Dusheyko S."/>
            <person name="Eads B.D."/>
            <person name="Frohlich T."/>
            <person name="Geiler-Samerotte K.A."/>
            <person name="Gerlach D."/>
            <person name="Hatcher P."/>
            <person name="Jogdeo S."/>
            <person name="Krijgsveld J."/>
            <person name="Kriventseva E.V."/>
            <person name="Kultz D."/>
            <person name="Laforsch C."/>
            <person name="Lindquist E."/>
            <person name="Lopez J."/>
            <person name="Manak J.R."/>
            <person name="Muller J."/>
            <person name="Pangilinan J."/>
            <person name="Patwardhan R.P."/>
            <person name="Pitluck S."/>
            <person name="Pritham E.J."/>
            <person name="Rechtsteiner A."/>
            <person name="Rho M."/>
            <person name="Rogozin I.B."/>
            <person name="Sakarya O."/>
            <person name="Salamov A."/>
            <person name="Schaack S."/>
            <person name="Shapiro H."/>
            <person name="Shiga Y."/>
            <person name="Skalitzky C."/>
            <person name="Smith Z."/>
            <person name="Souvorov A."/>
            <person name="Sung W."/>
            <person name="Tang Z."/>
            <person name="Tsuchiya D."/>
            <person name="Tu H."/>
            <person name="Vos H."/>
            <person name="Wang M."/>
            <person name="Wolf Y.I."/>
            <person name="Yamagata H."/>
            <person name="Yamada T."/>
            <person name="Ye Y."/>
            <person name="Shaw J.R."/>
            <person name="Andrews J."/>
            <person name="Crease T.J."/>
            <person name="Tang H."/>
            <person name="Lucas S.M."/>
            <person name="Robertson H.M."/>
            <person name="Bork P."/>
            <person name="Koonin E.V."/>
            <person name="Zdobnov E.M."/>
            <person name="Grigoriev I.V."/>
            <person name="Lynch M."/>
            <person name="Boore J.L."/>
        </authorList>
    </citation>
    <scope>NUCLEOTIDE SEQUENCE [LARGE SCALE GENOMIC DNA]</scope>
</reference>
<feature type="non-terminal residue" evidence="3">
    <location>
        <position position="1"/>
    </location>
</feature>
<gene>
    <name evidence="3" type="ORF">DAPPUDRAFT_124509</name>
</gene>
<organism evidence="3 4">
    <name type="scientific">Daphnia pulex</name>
    <name type="common">Water flea</name>
    <dbReference type="NCBI Taxonomy" id="6669"/>
    <lineage>
        <taxon>Eukaryota</taxon>
        <taxon>Metazoa</taxon>
        <taxon>Ecdysozoa</taxon>
        <taxon>Arthropoda</taxon>
        <taxon>Crustacea</taxon>
        <taxon>Branchiopoda</taxon>
        <taxon>Diplostraca</taxon>
        <taxon>Cladocera</taxon>
        <taxon>Anomopoda</taxon>
        <taxon>Daphniidae</taxon>
        <taxon>Daphnia</taxon>
    </lineage>
</organism>
<proteinExistence type="predicted"/>
<accession>E9I6N8</accession>
<feature type="region of interest" description="Disordered" evidence="1">
    <location>
        <begin position="120"/>
        <end position="147"/>
    </location>
</feature>